<dbReference type="PROSITE" id="PS51078">
    <property type="entry name" value="ICLR_ED"/>
    <property type="match status" value="1"/>
</dbReference>
<feature type="domain" description="IclR-ED" evidence="3">
    <location>
        <begin position="36"/>
        <end position="219"/>
    </location>
</feature>
<dbReference type="Gene3D" id="1.10.10.10">
    <property type="entry name" value="Winged helix-like DNA-binding domain superfamily/Winged helix DNA-binding domain"/>
    <property type="match status" value="1"/>
</dbReference>
<protein>
    <submittedName>
        <fullName evidence="4">IclR family transcriptional regulator</fullName>
    </submittedName>
</protein>
<evidence type="ECO:0000256" key="1">
    <source>
        <dbReference type="ARBA" id="ARBA00023015"/>
    </source>
</evidence>
<dbReference type="AlphaFoldDB" id="A0A8J3LZW7"/>
<dbReference type="Pfam" id="PF01614">
    <property type="entry name" value="IclR_C"/>
    <property type="match status" value="1"/>
</dbReference>
<dbReference type="Gene3D" id="3.30.450.40">
    <property type="match status" value="1"/>
</dbReference>
<reference evidence="4" key="1">
    <citation type="submission" date="2021-01" db="EMBL/GenBank/DDBJ databases">
        <title>Whole genome shotgun sequence of Planosporangium flavigriseum NBRC 105377.</title>
        <authorList>
            <person name="Komaki H."/>
            <person name="Tamura T."/>
        </authorList>
    </citation>
    <scope>NUCLEOTIDE SEQUENCE</scope>
    <source>
        <strain evidence="4">NBRC 105377</strain>
    </source>
</reference>
<evidence type="ECO:0000313" key="5">
    <source>
        <dbReference type="Proteomes" id="UP000653674"/>
    </source>
</evidence>
<keyword evidence="1" id="KW-0805">Transcription regulation</keyword>
<dbReference type="SUPFAM" id="SSF55781">
    <property type="entry name" value="GAF domain-like"/>
    <property type="match status" value="1"/>
</dbReference>
<dbReference type="EMBL" id="BONU01000085">
    <property type="protein sequence ID" value="GIG76809.1"/>
    <property type="molecule type" value="Genomic_DNA"/>
</dbReference>
<dbReference type="Proteomes" id="UP000653674">
    <property type="component" value="Unassembled WGS sequence"/>
</dbReference>
<dbReference type="GO" id="GO:0003677">
    <property type="term" value="F:DNA binding"/>
    <property type="evidence" value="ECO:0007669"/>
    <property type="project" value="TreeGrafter"/>
</dbReference>
<dbReference type="GO" id="GO:0003700">
    <property type="term" value="F:DNA-binding transcription factor activity"/>
    <property type="evidence" value="ECO:0007669"/>
    <property type="project" value="TreeGrafter"/>
</dbReference>
<gene>
    <name evidence="4" type="ORF">Pfl04_52130</name>
</gene>
<dbReference type="InterPro" id="IPR050707">
    <property type="entry name" value="HTH_MetabolicPath_Reg"/>
</dbReference>
<dbReference type="PANTHER" id="PTHR30136">
    <property type="entry name" value="HELIX-TURN-HELIX TRANSCRIPTIONAL REGULATOR, ICLR FAMILY"/>
    <property type="match status" value="1"/>
</dbReference>
<sequence>MFLGVHHSTALRLLHVLRQHRFVHELPDHRYRLGANTFRLGFQALEAIDLRVVARPFMEKLNEVTGETVHLGALQDDEVVYIEKVEARHQIRMHSRIGGVATLHCAGVAKGVLAFLPDVRRLHLVESRELARRTANTLTTVQRLETDLVQTRARGYAIDDEENEPDIHCVAAPVFTGTGDVVGAMSVTAPTSRIDRETLLGFVPELLKATKATSEQLGWVLR</sequence>
<accession>A0A8J3LZW7</accession>
<dbReference type="InterPro" id="IPR029016">
    <property type="entry name" value="GAF-like_dom_sf"/>
</dbReference>
<dbReference type="SUPFAM" id="SSF46785">
    <property type="entry name" value="Winged helix' DNA-binding domain"/>
    <property type="match status" value="1"/>
</dbReference>
<name>A0A8J3LZW7_9ACTN</name>
<organism evidence="4 5">
    <name type="scientific">Planosporangium flavigriseum</name>
    <dbReference type="NCBI Taxonomy" id="373681"/>
    <lineage>
        <taxon>Bacteria</taxon>
        <taxon>Bacillati</taxon>
        <taxon>Actinomycetota</taxon>
        <taxon>Actinomycetes</taxon>
        <taxon>Micromonosporales</taxon>
        <taxon>Micromonosporaceae</taxon>
        <taxon>Planosporangium</taxon>
    </lineage>
</organism>
<dbReference type="InterPro" id="IPR014757">
    <property type="entry name" value="Tscrpt_reg_IclR_C"/>
</dbReference>
<evidence type="ECO:0000313" key="4">
    <source>
        <dbReference type="EMBL" id="GIG76809.1"/>
    </source>
</evidence>
<evidence type="ECO:0000256" key="2">
    <source>
        <dbReference type="ARBA" id="ARBA00023163"/>
    </source>
</evidence>
<comment type="caution">
    <text evidence="4">The sequence shown here is derived from an EMBL/GenBank/DDBJ whole genome shotgun (WGS) entry which is preliminary data.</text>
</comment>
<dbReference type="GO" id="GO:0045892">
    <property type="term" value="P:negative regulation of DNA-templated transcription"/>
    <property type="evidence" value="ECO:0007669"/>
    <property type="project" value="TreeGrafter"/>
</dbReference>
<keyword evidence="2" id="KW-0804">Transcription</keyword>
<dbReference type="InterPro" id="IPR036390">
    <property type="entry name" value="WH_DNA-bd_sf"/>
</dbReference>
<proteinExistence type="predicted"/>
<dbReference type="PANTHER" id="PTHR30136:SF24">
    <property type="entry name" value="HTH-TYPE TRANSCRIPTIONAL REPRESSOR ALLR"/>
    <property type="match status" value="1"/>
</dbReference>
<keyword evidence="5" id="KW-1185">Reference proteome</keyword>
<dbReference type="InterPro" id="IPR036388">
    <property type="entry name" value="WH-like_DNA-bd_sf"/>
</dbReference>
<evidence type="ECO:0000259" key="3">
    <source>
        <dbReference type="PROSITE" id="PS51078"/>
    </source>
</evidence>